<sequence length="212" mass="24721">MLCKAPMHDWLGLKQRILNRRWWTVAEPGVDFFTTKVRIKPWKRTEKITVYRRLVNHKRSRHFQLDLFDPDDGHYEYSAVASNKSLSGKALWKFMSGRGTHEKVYGELKSGFAFAAVPTQNYHANSAWQLLNLMAFNINRSMQATANGVKIARTQKRRTLLRYEHINTLRQRLIHRAELLLNVSDKAVLDLGANDSVLKNFIRWQSNLQRAA</sequence>
<name>A0A2Z2NQP6_9GAMM</name>
<dbReference type="Proteomes" id="UP000250079">
    <property type="component" value="Chromosome"/>
</dbReference>
<proteinExistence type="predicted"/>
<protein>
    <recommendedName>
        <fullName evidence="3">Transposase DDE domain-containing protein</fullName>
    </recommendedName>
</protein>
<dbReference type="EMBL" id="CP018632">
    <property type="protein sequence ID" value="ASJ72815.1"/>
    <property type="molecule type" value="Genomic_DNA"/>
</dbReference>
<gene>
    <name evidence="1" type="ORF">IMCC3135_13650</name>
</gene>
<organism evidence="1 2">
    <name type="scientific">Granulosicoccus antarcticus IMCC3135</name>
    <dbReference type="NCBI Taxonomy" id="1192854"/>
    <lineage>
        <taxon>Bacteria</taxon>
        <taxon>Pseudomonadati</taxon>
        <taxon>Pseudomonadota</taxon>
        <taxon>Gammaproteobacteria</taxon>
        <taxon>Chromatiales</taxon>
        <taxon>Granulosicoccaceae</taxon>
        <taxon>Granulosicoccus</taxon>
    </lineage>
</organism>
<evidence type="ECO:0000313" key="1">
    <source>
        <dbReference type="EMBL" id="ASJ72815.1"/>
    </source>
</evidence>
<dbReference type="KEGG" id="gai:IMCC3135_13650"/>
<keyword evidence="2" id="KW-1185">Reference proteome</keyword>
<dbReference type="AlphaFoldDB" id="A0A2Z2NQP6"/>
<evidence type="ECO:0000313" key="2">
    <source>
        <dbReference type="Proteomes" id="UP000250079"/>
    </source>
</evidence>
<evidence type="ECO:0008006" key="3">
    <source>
        <dbReference type="Google" id="ProtNLM"/>
    </source>
</evidence>
<reference evidence="1 2" key="1">
    <citation type="submission" date="2016-12" db="EMBL/GenBank/DDBJ databases">
        <authorList>
            <person name="Song W.-J."/>
            <person name="Kurnit D.M."/>
        </authorList>
    </citation>
    <scope>NUCLEOTIDE SEQUENCE [LARGE SCALE GENOMIC DNA]</scope>
    <source>
        <strain evidence="1 2">IMCC3135</strain>
    </source>
</reference>
<accession>A0A2Z2NQP6</accession>